<dbReference type="EnsemblPlants" id="Kaladp0011s0486.1.v1.1">
    <property type="protein sequence ID" value="Kaladp0011s0486.1.v1.1.CDS.1"/>
    <property type="gene ID" value="Kaladp0011s0486.v1.1"/>
</dbReference>
<dbReference type="InterPro" id="IPR038933">
    <property type="entry name" value="Ovate"/>
</dbReference>
<keyword evidence="2 6" id="KW-0678">Repressor</keyword>
<evidence type="ECO:0000256" key="1">
    <source>
        <dbReference type="ARBA" id="ARBA00004123"/>
    </source>
</evidence>
<keyword evidence="9" id="KW-1185">Reference proteome</keyword>
<dbReference type="InterPro" id="IPR006458">
    <property type="entry name" value="Ovate_C"/>
</dbReference>
<dbReference type="Proteomes" id="UP000594263">
    <property type="component" value="Unplaced"/>
</dbReference>
<dbReference type="PANTHER" id="PTHR33057:SF117">
    <property type="entry name" value="TRANSCRIPTION REPRESSOR OFP14"/>
    <property type="match status" value="1"/>
</dbReference>
<evidence type="ECO:0000256" key="2">
    <source>
        <dbReference type="ARBA" id="ARBA00022491"/>
    </source>
</evidence>
<comment type="function">
    <text evidence="6">Transcriptional repressor that regulates multiple aspects of plant growth and development.</text>
</comment>
<dbReference type="Gramene" id="Kaladp0011s0486.1.v1.1">
    <property type="protein sequence ID" value="Kaladp0011s0486.1.v1.1.CDS.1"/>
    <property type="gene ID" value="Kaladp0011s0486.v1.1"/>
</dbReference>
<keyword evidence="3 6" id="KW-0805">Transcription regulation</keyword>
<feature type="domain" description="OVATE" evidence="7">
    <location>
        <begin position="162"/>
        <end position="225"/>
    </location>
</feature>
<sequence>MQKKPGSYFHDRISKIKKLWQHRHHHDGPPAQPHLPYSSSPLASILPTCVCQVPRLSFSEDDDADDGGVTKIDQSALSDLEWFLTQDFKSLLSKNEEEKPNDFKGANEKNNFLDDFSVSSYEYDHGDRIDITTSGDEEFIEVDDEILKNKMLAYQNEKCDAFYKCSYDPCDDFRVSMVEMVEFRFQTGGTIDWEFMEDLLACYLDMNDTSLHCYIIDAFVDVAVAVLQSSGSFPPAPKTDLTAREWARRR</sequence>
<evidence type="ECO:0000256" key="4">
    <source>
        <dbReference type="ARBA" id="ARBA00023163"/>
    </source>
</evidence>
<keyword evidence="5 6" id="KW-0539">Nucleus</keyword>
<comment type="subcellular location">
    <subcellularLocation>
        <location evidence="1 6">Nucleus</location>
    </subcellularLocation>
</comment>
<protein>
    <recommendedName>
        <fullName evidence="6">Transcription repressor</fullName>
    </recommendedName>
    <alternativeName>
        <fullName evidence="6">Ovate family protein</fullName>
    </alternativeName>
</protein>
<evidence type="ECO:0000259" key="7">
    <source>
        <dbReference type="PROSITE" id="PS51754"/>
    </source>
</evidence>
<proteinExistence type="predicted"/>
<evidence type="ECO:0000256" key="3">
    <source>
        <dbReference type="ARBA" id="ARBA00023015"/>
    </source>
</evidence>
<dbReference type="AlphaFoldDB" id="A0A7N0RI99"/>
<accession>A0A7N0RI99</accession>
<dbReference type="GO" id="GO:0045892">
    <property type="term" value="P:negative regulation of DNA-templated transcription"/>
    <property type="evidence" value="ECO:0007669"/>
    <property type="project" value="UniProtKB-UniRule"/>
</dbReference>
<dbReference type="PROSITE" id="PS51754">
    <property type="entry name" value="OVATE"/>
    <property type="match status" value="1"/>
</dbReference>
<organism evidence="8 9">
    <name type="scientific">Kalanchoe fedtschenkoi</name>
    <name type="common">Lavender scallops</name>
    <name type="synonym">South American air plant</name>
    <dbReference type="NCBI Taxonomy" id="63787"/>
    <lineage>
        <taxon>Eukaryota</taxon>
        <taxon>Viridiplantae</taxon>
        <taxon>Streptophyta</taxon>
        <taxon>Embryophyta</taxon>
        <taxon>Tracheophyta</taxon>
        <taxon>Spermatophyta</taxon>
        <taxon>Magnoliopsida</taxon>
        <taxon>eudicotyledons</taxon>
        <taxon>Gunneridae</taxon>
        <taxon>Pentapetalae</taxon>
        <taxon>Saxifragales</taxon>
        <taxon>Crassulaceae</taxon>
        <taxon>Kalanchoe</taxon>
    </lineage>
</organism>
<evidence type="ECO:0000256" key="5">
    <source>
        <dbReference type="ARBA" id="ARBA00023242"/>
    </source>
</evidence>
<dbReference type="NCBIfam" id="TIGR01568">
    <property type="entry name" value="A_thal_3678"/>
    <property type="match status" value="1"/>
</dbReference>
<dbReference type="GO" id="GO:0005634">
    <property type="term" value="C:nucleus"/>
    <property type="evidence" value="ECO:0007669"/>
    <property type="project" value="UniProtKB-SubCell"/>
</dbReference>
<keyword evidence="4 6" id="KW-0804">Transcription</keyword>
<evidence type="ECO:0000256" key="6">
    <source>
        <dbReference type="RuleBase" id="RU367028"/>
    </source>
</evidence>
<name>A0A7N0RI99_KALFE</name>
<dbReference type="PANTHER" id="PTHR33057">
    <property type="entry name" value="TRANSCRIPTION REPRESSOR OFP7-RELATED"/>
    <property type="match status" value="1"/>
</dbReference>
<reference evidence="8" key="1">
    <citation type="submission" date="2021-01" db="UniProtKB">
        <authorList>
            <consortium name="EnsemblPlants"/>
        </authorList>
    </citation>
    <scope>IDENTIFICATION</scope>
</reference>
<evidence type="ECO:0000313" key="8">
    <source>
        <dbReference type="EnsemblPlants" id="Kaladp0011s0486.1.v1.1.CDS.1"/>
    </source>
</evidence>
<evidence type="ECO:0000313" key="9">
    <source>
        <dbReference type="Proteomes" id="UP000594263"/>
    </source>
</evidence>
<dbReference type="Pfam" id="PF04844">
    <property type="entry name" value="Ovate"/>
    <property type="match status" value="1"/>
</dbReference>